<proteinExistence type="predicted"/>
<keyword evidence="2" id="KW-0808">Transferase</keyword>
<dbReference type="GO" id="GO:0008168">
    <property type="term" value="F:methyltransferase activity"/>
    <property type="evidence" value="ECO:0007669"/>
    <property type="project" value="UniProtKB-KW"/>
</dbReference>
<dbReference type="Proteomes" id="UP001576774">
    <property type="component" value="Unassembled WGS sequence"/>
</dbReference>
<dbReference type="Pfam" id="PF05711">
    <property type="entry name" value="TylF"/>
    <property type="match status" value="1"/>
</dbReference>
<feature type="repeat" description="TPR" evidence="1">
    <location>
        <begin position="599"/>
        <end position="632"/>
    </location>
</feature>
<dbReference type="InterPro" id="IPR029044">
    <property type="entry name" value="Nucleotide-diphossugar_trans"/>
</dbReference>
<dbReference type="PANTHER" id="PTHR40036:SF1">
    <property type="entry name" value="MACROCIN O-METHYLTRANSFERASE"/>
    <property type="match status" value="1"/>
</dbReference>
<protein>
    <submittedName>
        <fullName evidence="2">TylF/MycF/NovP-related O-methyltransferase</fullName>
        <ecNumber evidence="2">2.1.1.-</ecNumber>
    </submittedName>
</protein>
<dbReference type="EMBL" id="JBHFNQ010000219">
    <property type="protein sequence ID" value="MFB2881232.1"/>
    <property type="molecule type" value="Genomic_DNA"/>
</dbReference>
<keyword evidence="2" id="KW-0489">Methyltransferase</keyword>
<dbReference type="SUPFAM" id="SSF53448">
    <property type="entry name" value="Nucleotide-diphospho-sugar transferases"/>
    <property type="match status" value="1"/>
</dbReference>
<dbReference type="PANTHER" id="PTHR40036">
    <property type="entry name" value="MACROCIN O-METHYLTRANSFERASE"/>
    <property type="match status" value="1"/>
</dbReference>
<dbReference type="EC" id="2.1.1.-" evidence="2"/>
<evidence type="ECO:0000313" key="2">
    <source>
        <dbReference type="EMBL" id="MFB2881232.1"/>
    </source>
</evidence>
<dbReference type="InterPro" id="IPR029063">
    <property type="entry name" value="SAM-dependent_MTases_sf"/>
</dbReference>
<dbReference type="Gene3D" id="3.40.50.150">
    <property type="entry name" value="Vaccinia Virus protein VP39"/>
    <property type="match status" value="2"/>
</dbReference>
<dbReference type="InterPro" id="IPR011990">
    <property type="entry name" value="TPR-like_helical_dom_sf"/>
</dbReference>
<comment type="caution">
    <text evidence="2">The sequence shown here is derived from an EMBL/GenBank/DDBJ whole genome shotgun (WGS) entry which is preliminary data.</text>
</comment>
<organism evidence="2 3">
    <name type="scientific">Floridaenema aerugineum BLCC-F46</name>
    <dbReference type="NCBI Taxonomy" id="3153654"/>
    <lineage>
        <taxon>Bacteria</taxon>
        <taxon>Bacillati</taxon>
        <taxon>Cyanobacteriota</taxon>
        <taxon>Cyanophyceae</taxon>
        <taxon>Oscillatoriophycideae</taxon>
        <taxon>Aerosakkonematales</taxon>
        <taxon>Aerosakkonemataceae</taxon>
        <taxon>Floridanema</taxon>
        <taxon>Floridanema aerugineum</taxon>
    </lineage>
</organism>
<dbReference type="InterPro" id="IPR019734">
    <property type="entry name" value="TPR_rpt"/>
</dbReference>
<dbReference type="PROSITE" id="PS50005">
    <property type="entry name" value="TPR"/>
    <property type="match status" value="1"/>
</dbReference>
<dbReference type="SUPFAM" id="SSF48452">
    <property type="entry name" value="TPR-like"/>
    <property type="match status" value="1"/>
</dbReference>
<keyword evidence="3" id="KW-1185">Reference proteome</keyword>
<dbReference type="Pfam" id="PF13578">
    <property type="entry name" value="Methyltransf_24"/>
    <property type="match status" value="1"/>
</dbReference>
<keyword evidence="1" id="KW-0802">TPR repeat</keyword>
<accession>A0ABV4XFU1</accession>
<dbReference type="Gene3D" id="3.90.550.10">
    <property type="entry name" value="Spore Coat Polysaccharide Biosynthesis Protein SpsA, Chain A"/>
    <property type="match status" value="1"/>
</dbReference>
<name>A0ABV4XFU1_9CYAN</name>
<dbReference type="RefSeq" id="WP_413274216.1">
    <property type="nucleotide sequence ID" value="NZ_JBHFNQ010000219.1"/>
</dbReference>
<gene>
    <name evidence="2" type="ORF">ACE1CC_30645</name>
</gene>
<evidence type="ECO:0000313" key="3">
    <source>
        <dbReference type="Proteomes" id="UP001576774"/>
    </source>
</evidence>
<dbReference type="GO" id="GO:0032259">
    <property type="term" value="P:methylation"/>
    <property type="evidence" value="ECO:0007669"/>
    <property type="project" value="UniProtKB-KW"/>
</dbReference>
<dbReference type="SUPFAM" id="SSF53335">
    <property type="entry name" value="S-adenosyl-L-methionine-dependent methyltransferases"/>
    <property type="match status" value="2"/>
</dbReference>
<evidence type="ECO:0000256" key="1">
    <source>
        <dbReference type="PROSITE-ProRule" id="PRU00339"/>
    </source>
</evidence>
<sequence length="1073" mass="122596">MDILFITAADAKYFDLVQGTILSIRQKPEGKNANIGFFDLGCTPEQVQWLEKQVNLIERPNWEFDFPGKNEAPEHFKGLLARPFLRRYFPNFEVYFWIDADAWVQDWQAVDLLIKGAKKQKLAIVPEIDRSSHIQYGGLTEYWWQWIYRRYEETFGEEVAKKFYSYPLLNAGVFALHKDAPHWEVWAQCLQQGLQQSVSLMTDQFALNLAVYNYGLFEQTELLPAWCNWTCHSAAPAWDEEKSFLVEPYLPHTAIGILHLTNEKYEWVELVTTEQNLVELSLRYPNKSLLTENSTIKIKEKMLENEQANNFDSLPVGDYVSPGCEIVLPDDCFPNMIIGDRDKCNWLYLRREIAHNWYVDKRYATVGFVTRDEGHILYNTALKFKGKKALEIGCWLGWSACHLALAGVTLDIIDPILMNSEIYESVVSSLTAAKVIDSVKLIKGFSPLAVEELVNQSPRKWSLIFIDGDHETPAPLLDAIVCEQFAESDAIILFHDLTSPDVTQGLDYLKQRGWNTMIYQTMQIMGVAWRGNVEPFIHYPDPNIEWNLPLHLQQYPVSGIDTKGKEFHKDLAAIESINLVENRPLDISFNFPEFDSKEVVESLQKGKASFIAGNLDEALPEFTKAVQLNPLSWMGNKYLSLIHWQKGDLETSLKHYLVATQSSNLPSSYSSNDEFLKLIAAVRSYTMLSQARLFSLYNLAKQICLDDIPGNFVECGTWRGGTAAMLAFVIKKYSLRPRILYVFDTFAGMPDPTEADQHDGIPANDTGLGSGTLKASIVDGLDAVCKSLDVRDIVVPVQGLFSDTLPQYKSEIGDIALLHADGDWYQSTMDIFNNLFDRVVDDGIIQIDDYGFWEGCRKAIHEIERAKRMTFSLRAIDDTGVWFRKENTIEYDAWRGVWFLAETAEKMGDVMLAQKAARTTLKLVPRLLAAEKMLSRLHQPSVKEELNLRKLNFILFPDWSQPEELLLPEIKSIMRGILTHPEREQITLLIVTDDRHQESAEMTISGTVMEILYEDDLDISQQPEITFVGQLSKAEWSTLRQQINSKITMNRENSQAIAEAGMTDLPVWEYDLV</sequence>
<dbReference type="InterPro" id="IPR008884">
    <property type="entry name" value="TylF_MeTrfase"/>
</dbReference>
<reference evidence="2 3" key="1">
    <citation type="submission" date="2024-09" db="EMBL/GenBank/DDBJ databases">
        <title>Floridaenema gen nov. (Aerosakkonemataceae, Aerosakkonematales ord. nov., Cyanobacteria) from benthic tropical and subtropical fresh waters, with the description of four new species.</title>
        <authorList>
            <person name="Moretto J.A."/>
            <person name="Berthold D.E."/>
            <person name="Lefler F.W."/>
            <person name="Huang I.-S."/>
            <person name="Laughinghouse H. IV."/>
        </authorList>
    </citation>
    <scope>NUCLEOTIDE SEQUENCE [LARGE SCALE GENOMIC DNA]</scope>
    <source>
        <strain evidence="2 3">BLCC-F46</strain>
    </source>
</reference>